<dbReference type="EMBL" id="MU006723">
    <property type="protein sequence ID" value="KAF2625979.1"/>
    <property type="molecule type" value="Genomic_DNA"/>
</dbReference>
<sequence length="267" mass="29567">MASRSKWTRHSTVDEALNCRRGIQLWTRHSTVDEAFNCGRDIQLWTRHSTVDETFKKSTVSNRRFDPNNPNRITDPFQDTVGINEYLEDLNVGNAPDNPFLPYPGSPEIERTSLSPKVPNDAEEQPQGSGSVGLLLRQRDSWGYGAHAPTSLAGGAGHPSSFPLNQPYVRLDDYTPTQPILSYPGTSPQYGQSINMPPGVPRRRSDNMSVESPISHHSHGSRDNSASSVVDQEQQSDTGLVSSFTSRAERLAYDMPVMSVIEEANGR</sequence>
<accession>A0ACB6RXV6</accession>
<reference evidence="1" key="1">
    <citation type="journal article" date="2020" name="Stud. Mycol.">
        <title>101 Dothideomycetes genomes: a test case for predicting lifestyles and emergence of pathogens.</title>
        <authorList>
            <person name="Haridas S."/>
            <person name="Albert R."/>
            <person name="Binder M."/>
            <person name="Bloem J."/>
            <person name="Labutti K."/>
            <person name="Salamov A."/>
            <person name="Andreopoulos B."/>
            <person name="Baker S."/>
            <person name="Barry K."/>
            <person name="Bills G."/>
            <person name="Bluhm B."/>
            <person name="Cannon C."/>
            <person name="Castanera R."/>
            <person name="Culley D."/>
            <person name="Daum C."/>
            <person name="Ezra D."/>
            <person name="Gonzalez J."/>
            <person name="Henrissat B."/>
            <person name="Kuo A."/>
            <person name="Liang C."/>
            <person name="Lipzen A."/>
            <person name="Lutzoni F."/>
            <person name="Magnuson J."/>
            <person name="Mondo S."/>
            <person name="Nolan M."/>
            <person name="Ohm R."/>
            <person name="Pangilinan J."/>
            <person name="Park H.-J."/>
            <person name="Ramirez L."/>
            <person name="Alfaro M."/>
            <person name="Sun H."/>
            <person name="Tritt A."/>
            <person name="Yoshinaga Y."/>
            <person name="Zwiers L.-H."/>
            <person name="Turgeon B."/>
            <person name="Goodwin S."/>
            <person name="Spatafora J."/>
            <person name="Crous P."/>
            <person name="Grigoriev I."/>
        </authorList>
    </citation>
    <scope>NUCLEOTIDE SEQUENCE</scope>
    <source>
        <strain evidence="1">CBS 525.71</strain>
    </source>
</reference>
<name>A0ACB6RXV6_9PLEO</name>
<comment type="caution">
    <text evidence="1">The sequence shown here is derived from an EMBL/GenBank/DDBJ whole genome shotgun (WGS) entry which is preliminary data.</text>
</comment>
<protein>
    <submittedName>
        <fullName evidence="1">Uncharacterized protein</fullName>
    </submittedName>
</protein>
<proteinExistence type="predicted"/>
<evidence type="ECO:0000313" key="1">
    <source>
        <dbReference type="EMBL" id="KAF2625979.1"/>
    </source>
</evidence>
<gene>
    <name evidence="1" type="ORF">BU25DRAFT_472781</name>
</gene>
<organism evidence="1 2">
    <name type="scientific">Macroventuria anomochaeta</name>
    <dbReference type="NCBI Taxonomy" id="301207"/>
    <lineage>
        <taxon>Eukaryota</taxon>
        <taxon>Fungi</taxon>
        <taxon>Dikarya</taxon>
        <taxon>Ascomycota</taxon>
        <taxon>Pezizomycotina</taxon>
        <taxon>Dothideomycetes</taxon>
        <taxon>Pleosporomycetidae</taxon>
        <taxon>Pleosporales</taxon>
        <taxon>Pleosporineae</taxon>
        <taxon>Didymellaceae</taxon>
        <taxon>Macroventuria</taxon>
    </lineage>
</organism>
<keyword evidence="2" id="KW-1185">Reference proteome</keyword>
<evidence type="ECO:0000313" key="2">
    <source>
        <dbReference type="Proteomes" id="UP000799754"/>
    </source>
</evidence>
<dbReference type="Proteomes" id="UP000799754">
    <property type="component" value="Unassembled WGS sequence"/>
</dbReference>